<protein>
    <submittedName>
        <fullName evidence="1">Uncharacterized protein</fullName>
    </submittedName>
</protein>
<keyword evidence="2" id="KW-1185">Reference proteome</keyword>
<sequence length="56" mass="6194">MASSANERPAFGRIGYGQNLSSLLYASIIGEDGRFELLAAVRSLIIVIVTTRLRYY</sequence>
<gene>
    <name evidence="1" type="ORF">Patl1_04322</name>
</gene>
<organism evidence="1 2">
    <name type="scientific">Pistacia atlantica</name>
    <dbReference type="NCBI Taxonomy" id="434234"/>
    <lineage>
        <taxon>Eukaryota</taxon>
        <taxon>Viridiplantae</taxon>
        <taxon>Streptophyta</taxon>
        <taxon>Embryophyta</taxon>
        <taxon>Tracheophyta</taxon>
        <taxon>Spermatophyta</taxon>
        <taxon>Magnoliopsida</taxon>
        <taxon>eudicotyledons</taxon>
        <taxon>Gunneridae</taxon>
        <taxon>Pentapetalae</taxon>
        <taxon>rosids</taxon>
        <taxon>malvids</taxon>
        <taxon>Sapindales</taxon>
        <taxon>Anacardiaceae</taxon>
        <taxon>Pistacia</taxon>
    </lineage>
</organism>
<dbReference type="EMBL" id="CM047899">
    <property type="protein sequence ID" value="KAJ0102364.1"/>
    <property type="molecule type" value="Genomic_DNA"/>
</dbReference>
<accession>A0ACC1BTF5</accession>
<evidence type="ECO:0000313" key="1">
    <source>
        <dbReference type="EMBL" id="KAJ0102364.1"/>
    </source>
</evidence>
<dbReference type="Proteomes" id="UP001164250">
    <property type="component" value="Chromosome 3"/>
</dbReference>
<evidence type="ECO:0000313" key="2">
    <source>
        <dbReference type="Proteomes" id="UP001164250"/>
    </source>
</evidence>
<name>A0ACC1BTF5_9ROSI</name>
<comment type="caution">
    <text evidence="1">The sequence shown here is derived from an EMBL/GenBank/DDBJ whole genome shotgun (WGS) entry which is preliminary data.</text>
</comment>
<reference evidence="2" key="1">
    <citation type="journal article" date="2023" name="G3 (Bethesda)">
        <title>Genome assembly and association tests identify interacting loci associated with vigor, precocity, and sex in interspecific pistachio rootstocks.</title>
        <authorList>
            <person name="Palmer W."/>
            <person name="Jacygrad E."/>
            <person name="Sagayaradj S."/>
            <person name="Cavanaugh K."/>
            <person name="Han R."/>
            <person name="Bertier L."/>
            <person name="Beede B."/>
            <person name="Kafkas S."/>
            <person name="Golino D."/>
            <person name="Preece J."/>
            <person name="Michelmore R."/>
        </authorList>
    </citation>
    <scope>NUCLEOTIDE SEQUENCE [LARGE SCALE GENOMIC DNA]</scope>
</reference>
<proteinExistence type="predicted"/>